<feature type="region of interest" description="Disordered" evidence="3">
    <location>
        <begin position="1"/>
        <end position="21"/>
    </location>
</feature>
<evidence type="ECO:0000256" key="4">
    <source>
        <dbReference type="SAM" id="Phobius"/>
    </source>
</evidence>
<dbReference type="InterPro" id="IPR019734">
    <property type="entry name" value="TPR_rpt"/>
</dbReference>
<feature type="region of interest" description="Disordered" evidence="3">
    <location>
        <begin position="251"/>
        <end position="282"/>
    </location>
</feature>
<dbReference type="SUPFAM" id="SSF48452">
    <property type="entry name" value="TPR-like"/>
    <property type="match status" value="1"/>
</dbReference>
<keyword evidence="2" id="KW-0175">Coiled coil</keyword>
<dbReference type="Gene3D" id="1.25.40.10">
    <property type="entry name" value="Tetratricopeptide repeat domain"/>
    <property type="match status" value="2"/>
</dbReference>
<reference evidence="5" key="1">
    <citation type="submission" date="2019-11" db="EMBL/GenBank/DDBJ databases">
        <title>Microbial mats filling the niche in hypersaline microbial mats.</title>
        <authorList>
            <person name="Wong H.L."/>
            <person name="Macleod F.I."/>
            <person name="White R.A. III"/>
            <person name="Burns B.P."/>
        </authorList>
    </citation>
    <scope>NUCLEOTIDE SEQUENCE</scope>
    <source>
        <strain evidence="5">Rbin_158</strain>
    </source>
</reference>
<proteinExistence type="predicted"/>
<sequence>MRQMAAKSSSRKSKQKEHHLTEQLTEHFHIRATNWIATHLKHIGITIGVILVILLIAFLWISYQQRQQEKALALEGEAFQLHQKVREAQTTAANTETTDDDAPQPADNLYQEVLEAYQILIDLYPDTESARRALYICGSIEYQQENYEQAQEYFSTYLEQYPEGNLVTQAEESLAYILEQQGKYQQAIERFKQLQDRVDASRQSEILLAIARNYEALEQLDDAIATYQQIVDSNTSFAWKNQARERLELLQPGQQLAAQEEETPPADQEETEEAPAEAETTE</sequence>
<accession>A0A9D5JSB5</accession>
<evidence type="ECO:0000256" key="2">
    <source>
        <dbReference type="SAM" id="Coils"/>
    </source>
</evidence>
<evidence type="ECO:0000256" key="3">
    <source>
        <dbReference type="SAM" id="MobiDB-lite"/>
    </source>
</evidence>
<protein>
    <submittedName>
        <fullName evidence="5">Tetratricopeptide repeat protein</fullName>
    </submittedName>
</protein>
<dbReference type="EMBL" id="WJJP01000057">
    <property type="protein sequence ID" value="MBD3323330.1"/>
    <property type="molecule type" value="Genomic_DNA"/>
</dbReference>
<feature type="repeat" description="TPR" evidence="1">
    <location>
        <begin position="131"/>
        <end position="164"/>
    </location>
</feature>
<feature type="coiled-coil region" evidence="2">
    <location>
        <begin position="177"/>
        <end position="204"/>
    </location>
</feature>
<keyword evidence="4" id="KW-0812">Transmembrane</keyword>
<organism evidence="5 6">
    <name type="scientific">candidate division KSB3 bacterium</name>
    <dbReference type="NCBI Taxonomy" id="2044937"/>
    <lineage>
        <taxon>Bacteria</taxon>
        <taxon>candidate division KSB3</taxon>
    </lineage>
</organism>
<evidence type="ECO:0000313" key="5">
    <source>
        <dbReference type="EMBL" id="MBD3323330.1"/>
    </source>
</evidence>
<evidence type="ECO:0000256" key="1">
    <source>
        <dbReference type="PROSITE-ProRule" id="PRU00339"/>
    </source>
</evidence>
<dbReference type="Proteomes" id="UP000649604">
    <property type="component" value="Unassembled WGS sequence"/>
</dbReference>
<dbReference type="AlphaFoldDB" id="A0A9D5JSB5"/>
<evidence type="ECO:0000313" key="6">
    <source>
        <dbReference type="Proteomes" id="UP000649604"/>
    </source>
</evidence>
<keyword evidence="4" id="KW-1133">Transmembrane helix</keyword>
<feature type="compositionally biased region" description="Acidic residues" evidence="3">
    <location>
        <begin position="259"/>
        <end position="282"/>
    </location>
</feature>
<gene>
    <name evidence="5" type="ORF">GF339_02030</name>
</gene>
<keyword evidence="4" id="KW-0472">Membrane</keyword>
<comment type="caution">
    <text evidence="5">The sequence shown here is derived from an EMBL/GenBank/DDBJ whole genome shotgun (WGS) entry which is preliminary data.</text>
</comment>
<dbReference type="Pfam" id="PF13432">
    <property type="entry name" value="TPR_16"/>
    <property type="match status" value="2"/>
</dbReference>
<keyword evidence="1" id="KW-0802">TPR repeat</keyword>
<dbReference type="PROSITE" id="PS50005">
    <property type="entry name" value="TPR"/>
    <property type="match status" value="1"/>
</dbReference>
<name>A0A9D5JSB5_9BACT</name>
<feature type="transmembrane region" description="Helical" evidence="4">
    <location>
        <begin position="43"/>
        <end position="63"/>
    </location>
</feature>
<dbReference type="InterPro" id="IPR011990">
    <property type="entry name" value="TPR-like_helical_dom_sf"/>
</dbReference>
<dbReference type="SMART" id="SM00028">
    <property type="entry name" value="TPR"/>
    <property type="match status" value="3"/>
</dbReference>